<dbReference type="EMBL" id="CM026425">
    <property type="protein sequence ID" value="KAG0575503.1"/>
    <property type="molecule type" value="Genomic_DNA"/>
</dbReference>
<name>A0A8T0HYI5_CERPU</name>
<accession>A0A8T0HYI5</accession>
<comment type="caution">
    <text evidence="1">The sequence shown here is derived from an EMBL/GenBank/DDBJ whole genome shotgun (WGS) entry which is preliminary data.</text>
</comment>
<reference evidence="1" key="1">
    <citation type="submission" date="2020-06" db="EMBL/GenBank/DDBJ databases">
        <title>WGS assembly of Ceratodon purpureus strain R40.</title>
        <authorList>
            <person name="Carey S.B."/>
            <person name="Jenkins J."/>
            <person name="Shu S."/>
            <person name="Lovell J.T."/>
            <person name="Sreedasyam A."/>
            <person name="Maumus F."/>
            <person name="Tiley G.P."/>
            <person name="Fernandez-Pozo N."/>
            <person name="Barry K."/>
            <person name="Chen C."/>
            <person name="Wang M."/>
            <person name="Lipzen A."/>
            <person name="Daum C."/>
            <person name="Saski C.A."/>
            <person name="Payton A.C."/>
            <person name="Mcbreen J.C."/>
            <person name="Conrad R.E."/>
            <person name="Kollar L.M."/>
            <person name="Olsson S."/>
            <person name="Huttunen S."/>
            <person name="Landis J.B."/>
            <person name="Wickett N.J."/>
            <person name="Johnson M.G."/>
            <person name="Rensing S.A."/>
            <person name="Grimwood J."/>
            <person name="Schmutz J."/>
            <person name="Mcdaniel S.F."/>
        </authorList>
    </citation>
    <scope>NUCLEOTIDE SEQUENCE</scope>
    <source>
        <strain evidence="1">R40</strain>
    </source>
</reference>
<proteinExistence type="predicted"/>
<protein>
    <submittedName>
        <fullName evidence="1">Uncharacterized protein</fullName>
    </submittedName>
</protein>
<organism evidence="1 2">
    <name type="scientific">Ceratodon purpureus</name>
    <name type="common">Fire moss</name>
    <name type="synonym">Dicranum purpureum</name>
    <dbReference type="NCBI Taxonomy" id="3225"/>
    <lineage>
        <taxon>Eukaryota</taxon>
        <taxon>Viridiplantae</taxon>
        <taxon>Streptophyta</taxon>
        <taxon>Embryophyta</taxon>
        <taxon>Bryophyta</taxon>
        <taxon>Bryophytina</taxon>
        <taxon>Bryopsida</taxon>
        <taxon>Dicranidae</taxon>
        <taxon>Pseudoditrichales</taxon>
        <taxon>Ditrichaceae</taxon>
        <taxon>Ceratodon</taxon>
    </lineage>
</organism>
<sequence length="425" mass="47066">MPCCQYVPSEYVVSLIDKPYSGLLWSVNEPQDKSTSAGPLNGDYKGAALLELQQNLGTLVIVWSFFVSRISIGDLSSSARSGNVEPTRLLSALRLIITVGRERVAMLTMLLSLWMLSVLSLQHGTQGTRMVSARVGGDLPLCNFPGAMPGLDCFDPPKLANLPPCEFRHQRVGIDCWPKSSPADKAWTPVTKFSWLSCFKCFEIVLHCGICFVEFAGLVRSHNPTPNVTHEAVSTLNFYNVDTDVRANFYDVAIVAEHETHPIRTKTIRVWKSSSGYPNNVNPIGNLSSLAFCDYNQCLTSIHNCLTCLGNQGTQTAAPVSASYNFDTSLAPFYDVAIVSEQEYLPIKTKTVRDIFPNELDRPVGRWRAKFSLDEKFLEISMANDTDTDALTLDQSNRFQNGPLGGRLPPCKDVKGGIIYWDCYP</sequence>
<keyword evidence="2" id="KW-1185">Reference proteome</keyword>
<evidence type="ECO:0000313" key="2">
    <source>
        <dbReference type="Proteomes" id="UP000822688"/>
    </source>
</evidence>
<gene>
    <name evidence="1" type="ORF">KC19_5G008500</name>
</gene>
<dbReference type="Proteomes" id="UP000822688">
    <property type="component" value="Chromosome 5"/>
</dbReference>
<dbReference type="AlphaFoldDB" id="A0A8T0HYI5"/>
<evidence type="ECO:0000313" key="1">
    <source>
        <dbReference type="EMBL" id="KAG0575503.1"/>
    </source>
</evidence>